<accession>A0A2P2DZY6</accession>
<name>A0A2P2DZY6_9LEPT</name>
<dbReference type="Pfam" id="PF02012">
    <property type="entry name" value="BNR"/>
    <property type="match status" value="1"/>
</dbReference>
<dbReference type="InterPro" id="IPR015943">
    <property type="entry name" value="WD40/YVTN_repeat-like_dom_sf"/>
</dbReference>
<dbReference type="CDD" id="cd15482">
    <property type="entry name" value="Sialidase_non-viral"/>
    <property type="match status" value="1"/>
</dbReference>
<dbReference type="AlphaFoldDB" id="A0A2P2DZY6"/>
<sequence>MRTADGGANWRRLVAGDRDHNINTIESHPFTRNLFIGGGNETYTSSYFQFSEDSGRTWKQIPLDTTVGAITALQFLKNSGQGFLAFAVADPARSFFYASDEQGKNWQRYSEVNFLVSGFKGFENGQFYAWGTNNTQTQSYFVYSNDFGKTWTSRPFNTGMDASRLIVSFVSTEIGFISGIVSSSPVVRKTTDGGQTYATVNLPSDIDSASQPIIDFLDDQTGFMISSGIAPNYYPFIDKTTDGGNSWRRTYSPNIPSVNVSNAGFIKKNRNDLVCYIDSSFGPNLIQSSDGGESWSARGEGENSQFGRVTMVSDTVGYTSGGFTNAPRIVLKTTDGGNSWQTVFRSVTGLFRSIYANPNGLVWSVGNQRMAVYSTNGGLDWNVPASFGSIAASSEFRGVAANQSGVVLLAVRVGSTGNISRSTDSGVTWNIAFPINANMTDVKFIDETTAIAVSGLTSATNFSAHGVYLSTDSGANWTQVPSMAGVNLYDIHVLNANTIFVGSGASNSTSPVDSAYISTDRGQSWRKIFEKNAKSTFNTSVLFLDERNGIVSGTSGTWRTSDQGQNWIRELPMSDNSFIGLTSNPSKNKIIGVGGSGTIQMRNWP</sequence>
<dbReference type="Proteomes" id="UP000245133">
    <property type="component" value="Unassembled WGS sequence"/>
</dbReference>
<evidence type="ECO:0000313" key="2">
    <source>
        <dbReference type="Proteomes" id="UP000245133"/>
    </source>
</evidence>
<dbReference type="EMBL" id="BFBB01000004">
    <property type="protein sequence ID" value="GBF50180.1"/>
    <property type="molecule type" value="Genomic_DNA"/>
</dbReference>
<gene>
    <name evidence="1" type="ORF">LPTSP4_17040</name>
</gene>
<dbReference type="PANTHER" id="PTHR47199:SF2">
    <property type="entry name" value="PHOTOSYSTEM II STABILITY_ASSEMBLY FACTOR HCF136, CHLOROPLASTIC"/>
    <property type="match status" value="1"/>
</dbReference>
<reference evidence="1 2" key="1">
    <citation type="submission" date="2018-02" db="EMBL/GenBank/DDBJ databases">
        <title>Novel Leptospira species isolated from soil and water in Japan.</title>
        <authorList>
            <person name="Nakao R."/>
            <person name="Masuzawa T."/>
        </authorList>
    </citation>
    <scope>NUCLEOTIDE SEQUENCE [LARGE SCALE GENOMIC DNA]</scope>
    <source>
        <strain evidence="1 2">YH101</strain>
    </source>
</reference>
<protein>
    <submittedName>
        <fullName evidence="1">Uncharacterized protein</fullName>
    </submittedName>
</protein>
<dbReference type="Gene3D" id="2.130.10.10">
    <property type="entry name" value="YVTN repeat-like/Quinoprotein amine dehydrogenase"/>
    <property type="match status" value="4"/>
</dbReference>
<proteinExistence type="predicted"/>
<comment type="caution">
    <text evidence="1">The sequence shown here is derived from an EMBL/GenBank/DDBJ whole genome shotgun (WGS) entry which is preliminary data.</text>
</comment>
<dbReference type="SUPFAM" id="SSF110296">
    <property type="entry name" value="Oligoxyloglucan reducing end-specific cellobiohydrolase"/>
    <property type="match status" value="3"/>
</dbReference>
<dbReference type="PANTHER" id="PTHR47199">
    <property type="entry name" value="PHOTOSYSTEM II STABILITY/ASSEMBLY FACTOR HCF136, CHLOROPLASTIC"/>
    <property type="match status" value="1"/>
</dbReference>
<dbReference type="InterPro" id="IPR002860">
    <property type="entry name" value="BNR_rpt"/>
</dbReference>
<evidence type="ECO:0000313" key="1">
    <source>
        <dbReference type="EMBL" id="GBF50180.1"/>
    </source>
</evidence>
<organism evidence="1 2">
    <name type="scientific">Leptospira ryugenii</name>
    <dbReference type="NCBI Taxonomy" id="1917863"/>
    <lineage>
        <taxon>Bacteria</taxon>
        <taxon>Pseudomonadati</taxon>
        <taxon>Spirochaetota</taxon>
        <taxon>Spirochaetia</taxon>
        <taxon>Leptospirales</taxon>
        <taxon>Leptospiraceae</taxon>
        <taxon>Leptospira</taxon>
    </lineage>
</organism>
<keyword evidence="2" id="KW-1185">Reference proteome</keyword>